<dbReference type="Pfam" id="PF00561">
    <property type="entry name" value="Abhydrolase_1"/>
    <property type="match status" value="1"/>
</dbReference>
<organism evidence="4 5">
    <name type="scientific">Symbiodinium pilosum</name>
    <name type="common">Dinoflagellate</name>
    <dbReference type="NCBI Taxonomy" id="2952"/>
    <lineage>
        <taxon>Eukaryota</taxon>
        <taxon>Sar</taxon>
        <taxon>Alveolata</taxon>
        <taxon>Dinophyceae</taxon>
        <taxon>Suessiales</taxon>
        <taxon>Symbiodiniaceae</taxon>
        <taxon>Symbiodinium</taxon>
    </lineage>
</organism>
<protein>
    <submittedName>
        <fullName evidence="4">EPHX4 protein</fullName>
    </submittedName>
</protein>
<gene>
    <name evidence="4" type="primary">EPHX4</name>
    <name evidence="4" type="ORF">SPIL2461_LOCUS7258</name>
</gene>
<accession>A0A812NKZ7</accession>
<proteinExistence type="inferred from homology"/>
<keyword evidence="5" id="KW-1185">Reference proteome</keyword>
<evidence type="ECO:0000259" key="3">
    <source>
        <dbReference type="Pfam" id="PF00561"/>
    </source>
</evidence>
<comment type="similarity">
    <text evidence="2">Belongs to the AB hydrolase superfamily. Epoxide hydrolase family.</text>
</comment>
<dbReference type="PANTHER" id="PTHR43329">
    <property type="entry name" value="EPOXIDE HYDROLASE"/>
    <property type="match status" value="1"/>
</dbReference>
<dbReference type="InterPro" id="IPR000073">
    <property type="entry name" value="AB_hydrolase_1"/>
</dbReference>
<dbReference type="OrthoDB" id="7130006at2759"/>
<name>A0A812NKZ7_SYMPI</name>
<dbReference type="Proteomes" id="UP000649617">
    <property type="component" value="Unassembled WGS sequence"/>
</dbReference>
<sequence length="328" mass="36550">EEHFADKNFHWPESLQYVDIPGADGMALKTIVVGPPAAESKGVMLFLHGFPETAASWKGYILHYAAEGYHVLAPDTRNVNNSIGENAALTLELLSDDVLALLKFTGQEKAVVVGHDWGAMMSWIFALRYPARTKALVVMAVPHPELYRAYNLARLPFSLKDVWYFLFFGLGGHIARWRAAKDDFGWFMWFTLGSSGPKTYSKAEVARLKEVYARTIVSDTHSPLTSYYWLGNVWLLKSLLPPAVLGPGTVNSIWTDGQSPSVVPTLQLYGSGDLYVSAGMVGWSMDSAYVSHPMKRTVIYDASHWLNIEKSAEIMQEVDAFMQRLPPA</sequence>
<feature type="non-terminal residue" evidence="4">
    <location>
        <position position="1"/>
    </location>
</feature>
<dbReference type="SUPFAM" id="SSF53474">
    <property type="entry name" value="alpha/beta-Hydrolases"/>
    <property type="match status" value="1"/>
</dbReference>
<evidence type="ECO:0000256" key="1">
    <source>
        <dbReference type="ARBA" id="ARBA00022801"/>
    </source>
</evidence>
<dbReference type="AlphaFoldDB" id="A0A812NKZ7"/>
<reference evidence="4" key="1">
    <citation type="submission" date="2021-02" db="EMBL/GenBank/DDBJ databases">
        <authorList>
            <person name="Dougan E. K."/>
            <person name="Rhodes N."/>
            <person name="Thang M."/>
            <person name="Chan C."/>
        </authorList>
    </citation>
    <scope>NUCLEOTIDE SEQUENCE</scope>
</reference>
<comment type="caution">
    <text evidence="4">The sequence shown here is derived from an EMBL/GenBank/DDBJ whole genome shotgun (WGS) entry which is preliminary data.</text>
</comment>
<dbReference type="Gene3D" id="3.40.50.1820">
    <property type="entry name" value="alpha/beta hydrolase"/>
    <property type="match status" value="1"/>
</dbReference>
<keyword evidence="1" id="KW-0378">Hydrolase</keyword>
<evidence type="ECO:0000256" key="2">
    <source>
        <dbReference type="ARBA" id="ARBA00038334"/>
    </source>
</evidence>
<evidence type="ECO:0000313" key="5">
    <source>
        <dbReference type="Proteomes" id="UP000649617"/>
    </source>
</evidence>
<dbReference type="EMBL" id="CAJNIZ010011170">
    <property type="protein sequence ID" value="CAE7316075.1"/>
    <property type="molecule type" value="Genomic_DNA"/>
</dbReference>
<dbReference type="PRINTS" id="PR00412">
    <property type="entry name" value="EPOXHYDRLASE"/>
</dbReference>
<feature type="domain" description="AB hydrolase-1" evidence="3">
    <location>
        <begin position="43"/>
        <end position="145"/>
    </location>
</feature>
<dbReference type="InterPro" id="IPR029058">
    <property type="entry name" value="AB_hydrolase_fold"/>
</dbReference>
<dbReference type="InterPro" id="IPR000639">
    <property type="entry name" value="Epox_hydrolase-like"/>
</dbReference>
<evidence type="ECO:0000313" key="4">
    <source>
        <dbReference type="EMBL" id="CAE7316075.1"/>
    </source>
</evidence>
<dbReference type="GO" id="GO:0016787">
    <property type="term" value="F:hydrolase activity"/>
    <property type="evidence" value="ECO:0007669"/>
    <property type="project" value="UniProtKB-KW"/>
</dbReference>